<dbReference type="AlphaFoldDB" id="A0A940PEZ3"/>
<protein>
    <submittedName>
        <fullName evidence="2">Glycosyltransferase</fullName>
    </submittedName>
</protein>
<dbReference type="SUPFAM" id="SSF53448">
    <property type="entry name" value="Nucleotide-diphospho-sugar transferases"/>
    <property type="match status" value="1"/>
</dbReference>
<keyword evidence="3" id="KW-1185">Reference proteome</keyword>
<dbReference type="InterPro" id="IPR001173">
    <property type="entry name" value="Glyco_trans_2-like"/>
</dbReference>
<dbReference type="Gene3D" id="3.90.550.10">
    <property type="entry name" value="Spore Coat Polysaccharide Biosynthesis Protein SpsA, Chain A"/>
    <property type="match status" value="1"/>
</dbReference>
<sequence>MRSIPKTVIIMTTYNGEKFIEKQLNSLKNQTYKNFEVAILDDCSTDNTVSIIEAFIKRNQLSNWYLTINPKNLGWKKNFIEGSKNNLKDFVFFCDQDDIWIENRIEKMIDEMVNNNNINVLVTNYKIIDSNDEVTKVHKYFKKDLSIERIKFNGKNLNVQRPGCSYCVRGNFLEKILGYWQEDYAHDSLVWKSALVTQSLYIYNYYSLLYRRHDNNASGSNLSNNKIIALSKSEINHLKLLIGYVLENSSDKSDQIIEKIQKAINFHEMRYEAYQKRSISRIIMCGLKFFSYFPSWKYIITDTKRIMNK</sequence>
<comment type="caution">
    <text evidence="2">The sequence shown here is derived from an EMBL/GenBank/DDBJ whole genome shotgun (WGS) entry which is preliminary data.</text>
</comment>
<evidence type="ECO:0000313" key="2">
    <source>
        <dbReference type="EMBL" id="MBP1043644.1"/>
    </source>
</evidence>
<reference evidence="2" key="1">
    <citation type="submission" date="2020-12" db="EMBL/GenBank/DDBJ databases">
        <title>Vagococcus allomyrinae sp. nov. and Enterococcus lavae sp. nov., isolated from the larvae of Allomyrina dichotoma.</title>
        <authorList>
            <person name="Lee S.D."/>
        </authorList>
    </citation>
    <scope>NUCLEOTIDE SEQUENCE</scope>
    <source>
        <strain evidence="2">BWB3-3</strain>
    </source>
</reference>
<dbReference type="Pfam" id="PF00535">
    <property type="entry name" value="Glycos_transf_2"/>
    <property type="match status" value="1"/>
</dbReference>
<proteinExistence type="predicted"/>
<name>A0A940PEZ3_9ENTE</name>
<dbReference type="PANTHER" id="PTHR22916:SF3">
    <property type="entry name" value="UDP-GLCNAC:BETAGAL BETA-1,3-N-ACETYLGLUCOSAMINYLTRANSFERASE-LIKE PROTEIN 1"/>
    <property type="match status" value="1"/>
</dbReference>
<dbReference type="InterPro" id="IPR029044">
    <property type="entry name" value="Nucleotide-diphossugar_trans"/>
</dbReference>
<evidence type="ECO:0000259" key="1">
    <source>
        <dbReference type="Pfam" id="PF00535"/>
    </source>
</evidence>
<evidence type="ECO:0000313" key="3">
    <source>
        <dbReference type="Proteomes" id="UP000674938"/>
    </source>
</evidence>
<dbReference type="EMBL" id="JAEEGA010000018">
    <property type="protein sequence ID" value="MBP1043644.1"/>
    <property type="molecule type" value="Genomic_DNA"/>
</dbReference>
<accession>A0A940PEZ3</accession>
<dbReference type="Proteomes" id="UP000674938">
    <property type="component" value="Unassembled WGS sequence"/>
</dbReference>
<dbReference type="RefSeq" id="WP_209531458.1">
    <property type="nucleotide sequence ID" value="NZ_JAEEGA010000018.1"/>
</dbReference>
<dbReference type="PANTHER" id="PTHR22916">
    <property type="entry name" value="GLYCOSYLTRANSFERASE"/>
    <property type="match status" value="1"/>
</dbReference>
<feature type="domain" description="Glycosyltransferase 2-like" evidence="1">
    <location>
        <begin position="9"/>
        <end position="172"/>
    </location>
</feature>
<gene>
    <name evidence="2" type="ORF">I6N95_21690</name>
</gene>
<dbReference type="GO" id="GO:0016758">
    <property type="term" value="F:hexosyltransferase activity"/>
    <property type="evidence" value="ECO:0007669"/>
    <property type="project" value="UniProtKB-ARBA"/>
</dbReference>
<organism evidence="2 3">
    <name type="scientific">Vagococcus allomyrinae</name>
    <dbReference type="NCBI Taxonomy" id="2794353"/>
    <lineage>
        <taxon>Bacteria</taxon>
        <taxon>Bacillati</taxon>
        <taxon>Bacillota</taxon>
        <taxon>Bacilli</taxon>
        <taxon>Lactobacillales</taxon>
        <taxon>Enterococcaceae</taxon>
        <taxon>Vagococcus</taxon>
    </lineage>
</organism>